<keyword evidence="3" id="KW-1003">Cell membrane</keyword>
<evidence type="ECO:0000256" key="2">
    <source>
        <dbReference type="ARBA" id="ARBA00022448"/>
    </source>
</evidence>
<dbReference type="PANTHER" id="PTHR32196">
    <property type="entry name" value="ABC TRANSPORTER PERMEASE PROTEIN YPHD-RELATED-RELATED"/>
    <property type="match status" value="1"/>
</dbReference>
<evidence type="ECO:0000256" key="11">
    <source>
        <dbReference type="SAM" id="Phobius"/>
    </source>
</evidence>
<evidence type="ECO:0000256" key="9">
    <source>
        <dbReference type="ARBA" id="ARBA00035611"/>
    </source>
</evidence>
<dbReference type="PANTHER" id="PTHR32196:SF32">
    <property type="entry name" value="XYLOSE TRANSPORT SYSTEM PERMEASE PROTEIN XYLH"/>
    <property type="match status" value="1"/>
</dbReference>
<evidence type="ECO:0000313" key="12">
    <source>
        <dbReference type="EMBL" id="SMB99472.1"/>
    </source>
</evidence>
<dbReference type="Proteomes" id="UP000192569">
    <property type="component" value="Chromosome I"/>
</dbReference>
<name>A0A1W1W1G2_9FIRM</name>
<evidence type="ECO:0000256" key="4">
    <source>
        <dbReference type="ARBA" id="ARBA00022519"/>
    </source>
</evidence>
<gene>
    <name evidence="12" type="ORF">SAMN00808754_2920</name>
</gene>
<dbReference type="CDD" id="cd06579">
    <property type="entry name" value="TM_PBP1_transp_AraH_like"/>
    <property type="match status" value="1"/>
</dbReference>
<keyword evidence="6 11" id="KW-0812">Transmembrane</keyword>
<evidence type="ECO:0000256" key="6">
    <source>
        <dbReference type="ARBA" id="ARBA00022692"/>
    </source>
</evidence>
<keyword evidence="5" id="KW-0762">Sugar transport</keyword>
<evidence type="ECO:0000256" key="10">
    <source>
        <dbReference type="ARBA" id="ARBA00035686"/>
    </source>
</evidence>
<evidence type="ECO:0000256" key="5">
    <source>
        <dbReference type="ARBA" id="ARBA00022597"/>
    </source>
</evidence>
<feature type="transmembrane region" description="Helical" evidence="11">
    <location>
        <begin position="122"/>
        <end position="140"/>
    </location>
</feature>
<dbReference type="GO" id="GO:0022857">
    <property type="term" value="F:transmembrane transporter activity"/>
    <property type="evidence" value="ECO:0007669"/>
    <property type="project" value="InterPro"/>
</dbReference>
<dbReference type="EMBL" id="LT838272">
    <property type="protein sequence ID" value="SMB99472.1"/>
    <property type="molecule type" value="Genomic_DNA"/>
</dbReference>
<dbReference type="AlphaFoldDB" id="A0A1W1W1G2"/>
<keyword evidence="8 11" id="KW-0472">Membrane</keyword>
<evidence type="ECO:0000256" key="1">
    <source>
        <dbReference type="ARBA" id="ARBA00004651"/>
    </source>
</evidence>
<keyword evidence="2" id="KW-0813">Transport</keyword>
<reference evidence="12 13" key="1">
    <citation type="submission" date="2017-04" db="EMBL/GenBank/DDBJ databases">
        <authorList>
            <person name="Afonso C.L."/>
            <person name="Miller P.J."/>
            <person name="Scott M.A."/>
            <person name="Spackman E."/>
            <person name="Goraichik I."/>
            <person name="Dimitrov K.M."/>
            <person name="Suarez D.L."/>
            <person name="Swayne D.E."/>
        </authorList>
    </citation>
    <scope>NUCLEOTIDE SEQUENCE [LARGE SCALE GENOMIC DNA]</scope>
    <source>
        <strain evidence="12 13">ToBE</strain>
    </source>
</reference>
<sequence length="403" mass="43308">MNVEQKSGKALWRGLALNGVKEKNGQALWSGFKWDIRAYTMIIALLAIWLIFVILTEGRFLTPRNLSMLTRQVSITAILAVGMVLVIVAGHIDLSVGSVAGFVGAVVAILQLWHHWETVPSILAGILVGLLIGCWQGFWIAYRGVPAFIVTLSSMLVFRGGILLITKGITISPLRPDFKVIGQGYIPAAWSIALGIVAALVFIYMTLNNRRSRLKYELPVSPWTVEILKILAVLAFIATFIAVMIAYEGIPIPVLIVLFLVILFTFVANNTTFGRYVYAIGGNREAAALSGINIKRTNMSIFLIMGLLSALAGIVLTSRLDAATTSAGNLFELDAIASAIIGGTSTLGGEGTIPGAVIGALVMASIDNGMSLLNIDYSILVIVKGLVLVLAVWVDIATKKRTR</sequence>
<feature type="transmembrane region" description="Helical" evidence="11">
    <location>
        <begin position="253"/>
        <end position="278"/>
    </location>
</feature>
<comment type="function">
    <text evidence="9">Part of the binding-protein-dependent transport system for D-xylose. Probably responsible for the translocation of the substrate across the membrane.</text>
</comment>
<accession>A0A1W1W1G2</accession>
<evidence type="ECO:0000313" key="13">
    <source>
        <dbReference type="Proteomes" id="UP000192569"/>
    </source>
</evidence>
<feature type="transmembrane region" description="Helical" evidence="11">
    <location>
        <begin position="36"/>
        <end position="56"/>
    </location>
</feature>
<organism evidence="12 13">
    <name type="scientific">Thermanaeromonas toyohensis ToBE</name>
    <dbReference type="NCBI Taxonomy" id="698762"/>
    <lineage>
        <taxon>Bacteria</taxon>
        <taxon>Bacillati</taxon>
        <taxon>Bacillota</taxon>
        <taxon>Clostridia</taxon>
        <taxon>Neomoorellales</taxon>
        <taxon>Neomoorellaceae</taxon>
        <taxon>Thermanaeromonas</taxon>
    </lineage>
</organism>
<protein>
    <recommendedName>
        <fullName evidence="10">Xylose transport system permease protein XylH</fullName>
    </recommendedName>
</protein>
<feature type="transmembrane region" description="Helical" evidence="11">
    <location>
        <begin position="147"/>
        <end position="165"/>
    </location>
</feature>
<feature type="transmembrane region" description="Helical" evidence="11">
    <location>
        <begin position="299"/>
        <end position="320"/>
    </location>
</feature>
<evidence type="ECO:0000256" key="3">
    <source>
        <dbReference type="ARBA" id="ARBA00022475"/>
    </source>
</evidence>
<keyword evidence="13" id="KW-1185">Reference proteome</keyword>
<feature type="transmembrane region" description="Helical" evidence="11">
    <location>
        <begin position="185"/>
        <end position="207"/>
    </location>
</feature>
<feature type="transmembrane region" description="Helical" evidence="11">
    <location>
        <begin position="377"/>
        <end position="397"/>
    </location>
</feature>
<feature type="transmembrane region" description="Helical" evidence="11">
    <location>
        <begin position="77"/>
        <end position="110"/>
    </location>
</feature>
<dbReference type="STRING" id="698762.SAMN00808754_2920"/>
<feature type="transmembrane region" description="Helical" evidence="11">
    <location>
        <begin position="227"/>
        <end position="247"/>
    </location>
</feature>
<dbReference type="OrthoDB" id="9813906at2"/>
<dbReference type="GO" id="GO:0005886">
    <property type="term" value="C:plasma membrane"/>
    <property type="evidence" value="ECO:0007669"/>
    <property type="project" value="UniProtKB-SubCell"/>
</dbReference>
<keyword evidence="7 11" id="KW-1133">Transmembrane helix</keyword>
<evidence type="ECO:0000256" key="8">
    <source>
        <dbReference type="ARBA" id="ARBA00023136"/>
    </source>
</evidence>
<evidence type="ECO:0000256" key="7">
    <source>
        <dbReference type="ARBA" id="ARBA00022989"/>
    </source>
</evidence>
<dbReference type="InterPro" id="IPR001851">
    <property type="entry name" value="ABC_transp_permease"/>
</dbReference>
<keyword evidence="4" id="KW-0997">Cell inner membrane</keyword>
<dbReference type="Pfam" id="PF02653">
    <property type="entry name" value="BPD_transp_2"/>
    <property type="match status" value="1"/>
</dbReference>
<comment type="subcellular location">
    <subcellularLocation>
        <location evidence="1">Cell membrane</location>
        <topology evidence="1">Multi-pass membrane protein</topology>
    </subcellularLocation>
</comment>
<proteinExistence type="predicted"/>